<protein>
    <recommendedName>
        <fullName evidence="1">YhcG N-terminal domain-containing protein</fullName>
    </recommendedName>
</protein>
<reference evidence="2 3" key="1">
    <citation type="submission" date="2018-03" db="EMBL/GenBank/DDBJ databases">
        <title>Phenotypic and genomic properties of Cyclonatronum proteinivorum gen. nov., sp. nov., a haloalkaliphilic bacteroidete from soda lakes possessing Na+-translocating rhodopsin.</title>
        <authorList>
            <person name="Toshchakov S.V."/>
            <person name="Korzhenkov A."/>
            <person name="Samarov N.I."/>
            <person name="Kublanov I.V."/>
            <person name="Muntyan M.S."/>
            <person name="Sorokin D.Y."/>
        </authorList>
    </citation>
    <scope>NUCLEOTIDE SEQUENCE [LARGE SCALE GENOMIC DNA]</scope>
    <source>
        <strain evidence="2 3">Omega</strain>
    </source>
</reference>
<feature type="domain" description="YhcG N-terminal" evidence="1">
    <location>
        <begin position="17"/>
        <end position="143"/>
    </location>
</feature>
<dbReference type="Pfam" id="PF17761">
    <property type="entry name" value="DUF1016_N"/>
    <property type="match status" value="1"/>
</dbReference>
<sequence>MGDEINISEFVNWISDLKSKIHEAHRKVAFSINSQLIELYWEIGKSIAEKQQKANWGSNFIEKTAFELKPEFPQIKGFSRRNLYAMSQWYRFYSQKYEFVPQPVAQIPWGHNRVIISKVKNLDEAEFYCTKTIANGWGRDTLKITSVQNV</sequence>
<dbReference type="KEGG" id="cprv:CYPRO_0505"/>
<keyword evidence="3" id="KW-1185">Reference proteome</keyword>
<dbReference type="InterPro" id="IPR041527">
    <property type="entry name" value="YhcG_N"/>
</dbReference>
<dbReference type="OrthoDB" id="9801263at2"/>
<evidence type="ECO:0000313" key="3">
    <source>
        <dbReference type="Proteomes" id="UP000254808"/>
    </source>
</evidence>
<evidence type="ECO:0000313" key="2">
    <source>
        <dbReference type="EMBL" id="AXI99790.1"/>
    </source>
</evidence>
<dbReference type="InterPro" id="IPR053148">
    <property type="entry name" value="PD-DEXK-like_domain"/>
</dbReference>
<organism evidence="2 3">
    <name type="scientific">Cyclonatronum proteinivorum</name>
    <dbReference type="NCBI Taxonomy" id="1457365"/>
    <lineage>
        <taxon>Bacteria</taxon>
        <taxon>Pseudomonadati</taxon>
        <taxon>Balneolota</taxon>
        <taxon>Balneolia</taxon>
        <taxon>Balneolales</taxon>
        <taxon>Cyclonatronaceae</taxon>
        <taxon>Cyclonatronum</taxon>
    </lineage>
</organism>
<name>A0A345UH39_9BACT</name>
<proteinExistence type="predicted"/>
<evidence type="ECO:0000259" key="1">
    <source>
        <dbReference type="Pfam" id="PF17761"/>
    </source>
</evidence>
<dbReference type="Proteomes" id="UP000254808">
    <property type="component" value="Chromosome"/>
</dbReference>
<dbReference type="PANTHER" id="PTHR30547">
    <property type="entry name" value="UNCHARACTERIZED PROTEIN YHCG-RELATED"/>
    <property type="match status" value="1"/>
</dbReference>
<dbReference type="AlphaFoldDB" id="A0A345UH39"/>
<dbReference type="EMBL" id="CP027806">
    <property type="protein sequence ID" value="AXI99790.1"/>
    <property type="molecule type" value="Genomic_DNA"/>
</dbReference>
<dbReference type="RefSeq" id="WP_114983127.1">
    <property type="nucleotide sequence ID" value="NZ_CP027806.1"/>
</dbReference>
<accession>A0A345UH39</accession>
<dbReference type="PANTHER" id="PTHR30547:SF0">
    <property type="entry name" value="BLR8175 PROTEIN"/>
    <property type="match status" value="1"/>
</dbReference>
<gene>
    <name evidence="2" type="ORF">CYPRO_0505</name>
</gene>